<name>A0A5K7WVW1_9BACL</name>
<sequence length="84" mass="9429">MNLHVKVGLLDTVDASFQMVQIIIFIGFALVIGGIIFSFVKRAATWSSNKQKPRLRVPVQVVGKRTGSDRRKREACDYPLLCHS</sequence>
<keyword evidence="1" id="KW-0472">Membrane</keyword>
<proteinExistence type="predicted"/>
<protein>
    <submittedName>
        <fullName evidence="2">Uncharacterized protein</fullName>
    </submittedName>
</protein>
<reference evidence="2 3" key="1">
    <citation type="submission" date="2019-09" db="EMBL/GenBank/DDBJ databases">
        <title>Complete genome sequence of Sporolactobacillus terrae 70-3.</title>
        <authorList>
            <person name="Tanaka N."/>
            <person name="Shiwa Y."/>
            <person name="Fujita N."/>
            <person name="Tanasupawat S."/>
        </authorList>
    </citation>
    <scope>NUCLEOTIDE SEQUENCE [LARGE SCALE GENOMIC DNA]</scope>
    <source>
        <strain evidence="2 3">70-3</strain>
    </source>
</reference>
<accession>A0A5K7WVW1</accession>
<keyword evidence="1" id="KW-1133">Transmembrane helix</keyword>
<evidence type="ECO:0000313" key="2">
    <source>
        <dbReference type="EMBL" id="BBN97774.1"/>
    </source>
</evidence>
<keyword evidence="1" id="KW-0812">Transmembrane</keyword>
<evidence type="ECO:0000256" key="1">
    <source>
        <dbReference type="SAM" id="Phobius"/>
    </source>
</evidence>
<evidence type="ECO:0000313" key="3">
    <source>
        <dbReference type="Proteomes" id="UP000326951"/>
    </source>
</evidence>
<feature type="transmembrane region" description="Helical" evidence="1">
    <location>
        <begin position="20"/>
        <end position="40"/>
    </location>
</feature>
<organism evidence="2 3">
    <name type="scientific">Sporolactobacillus terrae</name>
    <dbReference type="NCBI Taxonomy" id="269673"/>
    <lineage>
        <taxon>Bacteria</taxon>
        <taxon>Bacillati</taxon>
        <taxon>Bacillota</taxon>
        <taxon>Bacilli</taxon>
        <taxon>Bacillales</taxon>
        <taxon>Sporolactobacillaceae</taxon>
        <taxon>Sporolactobacillus</taxon>
    </lineage>
</organism>
<dbReference type="Proteomes" id="UP000326951">
    <property type="component" value="Chromosome"/>
</dbReference>
<dbReference type="EMBL" id="AP021853">
    <property type="protein sequence ID" value="BBN97774.1"/>
    <property type="molecule type" value="Genomic_DNA"/>
</dbReference>
<gene>
    <name evidence="2" type="ORF">St703_04790</name>
</gene>
<dbReference type="AlphaFoldDB" id="A0A5K7WVW1"/>